<dbReference type="EnsemblPlants" id="OPUNC08G11190.1">
    <property type="protein sequence ID" value="OPUNC08G11190.1"/>
    <property type="gene ID" value="OPUNC08G11190"/>
</dbReference>
<evidence type="ECO:0000313" key="1">
    <source>
        <dbReference type="EnsemblPlants" id="OPUNC08G11190.1"/>
    </source>
</evidence>
<reference evidence="1" key="1">
    <citation type="submission" date="2015-04" db="UniProtKB">
        <authorList>
            <consortium name="EnsemblPlants"/>
        </authorList>
    </citation>
    <scope>IDENTIFICATION</scope>
</reference>
<sequence length="80" mass="9459">MFTWAKCNNRRLLHVGDIDRTSKFYIYTSCSMWLITEHRLKSVGDKDNGWLLLRIAELICYCTSLCDSITDYRSLPDYEV</sequence>
<dbReference type="AlphaFoldDB" id="A0A0E0LU79"/>
<dbReference type="HOGENOM" id="CLU_2593975_0_0_1"/>
<dbReference type="Proteomes" id="UP000026962">
    <property type="component" value="Chromosome 8"/>
</dbReference>
<keyword evidence="2" id="KW-1185">Reference proteome</keyword>
<organism evidence="1">
    <name type="scientific">Oryza punctata</name>
    <name type="common">Red rice</name>
    <dbReference type="NCBI Taxonomy" id="4537"/>
    <lineage>
        <taxon>Eukaryota</taxon>
        <taxon>Viridiplantae</taxon>
        <taxon>Streptophyta</taxon>
        <taxon>Embryophyta</taxon>
        <taxon>Tracheophyta</taxon>
        <taxon>Spermatophyta</taxon>
        <taxon>Magnoliopsida</taxon>
        <taxon>Liliopsida</taxon>
        <taxon>Poales</taxon>
        <taxon>Poaceae</taxon>
        <taxon>BOP clade</taxon>
        <taxon>Oryzoideae</taxon>
        <taxon>Oryzeae</taxon>
        <taxon>Oryzinae</taxon>
        <taxon>Oryza</taxon>
    </lineage>
</organism>
<evidence type="ECO:0000313" key="2">
    <source>
        <dbReference type="Proteomes" id="UP000026962"/>
    </source>
</evidence>
<dbReference type="Gramene" id="OPUNC08G11190.1">
    <property type="protein sequence ID" value="OPUNC08G11190.1"/>
    <property type="gene ID" value="OPUNC08G11190"/>
</dbReference>
<accession>A0A0E0LU79</accession>
<name>A0A0E0LU79_ORYPU</name>
<reference evidence="1" key="2">
    <citation type="submission" date="2018-05" db="EMBL/GenBank/DDBJ databases">
        <title>OpunRS2 (Oryza punctata Reference Sequence Version 2).</title>
        <authorList>
            <person name="Zhang J."/>
            <person name="Kudrna D."/>
            <person name="Lee S."/>
            <person name="Talag J."/>
            <person name="Welchert J."/>
            <person name="Wing R.A."/>
        </authorList>
    </citation>
    <scope>NUCLEOTIDE SEQUENCE [LARGE SCALE GENOMIC DNA]</scope>
</reference>
<proteinExistence type="predicted"/>
<protein>
    <submittedName>
        <fullName evidence="1">Uncharacterized protein</fullName>
    </submittedName>
</protein>